<dbReference type="PANTHER" id="PTHR22836">
    <property type="entry name" value="WD40 REPEAT PROTEIN"/>
    <property type="match status" value="1"/>
</dbReference>
<dbReference type="GO" id="GO:0005847">
    <property type="term" value="C:mRNA cleavage and polyadenylation specificity factor complex"/>
    <property type="evidence" value="ECO:0007669"/>
    <property type="project" value="TreeGrafter"/>
</dbReference>
<dbReference type="SUPFAM" id="SSF50978">
    <property type="entry name" value="WD40 repeat-like"/>
    <property type="match status" value="1"/>
</dbReference>
<dbReference type="Gene3D" id="2.130.10.10">
    <property type="entry name" value="YVTN repeat-like/Quinoprotein amine dehydrogenase"/>
    <property type="match status" value="1"/>
</dbReference>
<evidence type="ECO:0000313" key="3">
    <source>
        <dbReference type="Proteomes" id="UP001372338"/>
    </source>
</evidence>
<dbReference type="Proteomes" id="UP001372338">
    <property type="component" value="Unassembled WGS sequence"/>
</dbReference>
<keyword evidence="1" id="KW-0853">WD repeat</keyword>
<accession>A0AAN9E0N2</accession>
<evidence type="ECO:0000256" key="1">
    <source>
        <dbReference type="PROSITE-ProRule" id="PRU00221"/>
    </source>
</evidence>
<gene>
    <name evidence="2" type="ORF">RIF29_38795</name>
</gene>
<reference evidence="2 3" key="1">
    <citation type="submission" date="2024-01" db="EMBL/GenBank/DDBJ databases">
        <title>The genomes of 5 underutilized Papilionoideae crops provide insights into root nodulation and disease resistanc.</title>
        <authorList>
            <person name="Yuan L."/>
        </authorList>
    </citation>
    <scope>NUCLEOTIDE SEQUENCE [LARGE SCALE GENOMIC DNA]</scope>
    <source>
        <strain evidence="2">ZHUSHIDOU_FW_LH</strain>
        <tissue evidence="2">Leaf</tissue>
    </source>
</reference>
<dbReference type="InterPro" id="IPR036322">
    <property type="entry name" value="WD40_repeat_dom_sf"/>
</dbReference>
<dbReference type="InterPro" id="IPR045245">
    <property type="entry name" value="Pfs2-like"/>
</dbReference>
<sequence length="102" mass="11577">MLKPTNLLIKNQSRTDLKFCSCSDDTTVKVRDFARCQEESSLTGGKDNLVKLWDPKSGRELCSFHGHKNTVLCQMESKWQLGVNSFKGPNNKGWKLYPHSTS</sequence>
<name>A0AAN9E0N2_CROPI</name>
<protein>
    <submittedName>
        <fullName evidence="2">Uncharacterized protein</fullName>
    </submittedName>
</protein>
<dbReference type="EMBL" id="JAYWIO010000008">
    <property type="protein sequence ID" value="KAK7243980.1"/>
    <property type="molecule type" value="Genomic_DNA"/>
</dbReference>
<keyword evidence="3" id="KW-1185">Reference proteome</keyword>
<dbReference type="PANTHER" id="PTHR22836:SF0">
    <property type="entry name" value="PRE-MRNA 3' END PROCESSING PROTEIN WDR33"/>
    <property type="match status" value="1"/>
</dbReference>
<dbReference type="InterPro" id="IPR015943">
    <property type="entry name" value="WD40/YVTN_repeat-like_dom_sf"/>
</dbReference>
<organism evidence="2 3">
    <name type="scientific">Crotalaria pallida</name>
    <name type="common">Smooth rattlebox</name>
    <name type="synonym">Crotalaria striata</name>
    <dbReference type="NCBI Taxonomy" id="3830"/>
    <lineage>
        <taxon>Eukaryota</taxon>
        <taxon>Viridiplantae</taxon>
        <taxon>Streptophyta</taxon>
        <taxon>Embryophyta</taxon>
        <taxon>Tracheophyta</taxon>
        <taxon>Spermatophyta</taxon>
        <taxon>Magnoliopsida</taxon>
        <taxon>eudicotyledons</taxon>
        <taxon>Gunneridae</taxon>
        <taxon>Pentapetalae</taxon>
        <taxon>rosids</taxon>
        <taxon>fabids</taxon>
        <taxon>Fabales</taxon>
        <taxon>Fabaceae</taxon>
        <taxon>Papilionoideae</taxon>
        <taxon>50 kb inversion clade</taxon>
        <taxon>genistoids sensu lato</taxon>
        <taxon>core genistoids</taxon>
        <taxon>Crotalarieae</taxon>
        <taxon>Crotalaria</taxon>
    </lineage>
</organism>
<dbReference type="InterPro" id="IPR001680">
    <property type="entry name" value="WD40_rpt"/>
</dbReference>
<evidence type="ECO:0000313" key="2">
    <source>
        <dbReference type="EMBL" id="KAK7243980.1"/>
    </source>
</evidence>
<dbReference type="GO" id="GO:0031124">
    <property type="term" value="P:mRNA 3'-end processing"/>
    <property type="evidence" value="ECO:0007669"/>
    <property type="project" value="InterPro"/>
</dbReference>
<dbReference type="AlphaFoldDB" id="A0AAN9E0N2"/>
<dbReference type="PROSITE" id="PS50082">
    <property type="entry name" value="WD_REPEATS_2"/>
    <property type="match status" value="1"/>
</dbReference>
<comment type="caution">
    <text evidence="2">The sequence shown here is derived from an EMBL/GenBank/DDBJ whole genome shotgun (WGS) entry which is preliminary data.</text>
</comment>
<proteinExistence type="predicted"/>
<feature type="repeat" description="WD" evidence="1">
    <location>
        <begin position="42"/>
        <end position="63"/>
    </location>
</feature>